<accession>A0AAU8JFV2</accession>
<dbReference type="InterPro" id="IPR051396">
    <property type="entry name" value="Bact_Antivir_Def_Nuclease"/>
</dbReference>
<dbReference type="PANTHER" id="PTHR43581">
    <property type="entry name" value="ATP/GTP PHOSPHATASE"/>
    <property type="match status" value="1"/>
</dbReference>
<dbReference type="AlphaFoldDB" id="A0AAU8JFV2"/>
<dbReference type="PANTHER" id="PTHR43581:SF2">
    <property type="entry name" value="EXCINUCLEASE ATPASE SUBUNIT"/>
    <property type="match status" value="1"/>
</dbReference>
<sequence>MKINRIILENFKCFENEEFELSAPYTLIIGANGKGKTAILDAIAVGISGLLSEVSEPDSLRSLKDRDVRLKSYKKGRNIDIQPQYPASVSCEGIFAEQEITWTQSLADTGNKPRTDKTIKTLSQNLNKMISNGQNSLLPLIVYYGTDRLWIPNQNQTKENQDENNSVKESRTKGYENCFHPDSNITWLIDWLRKEEEKALKSTRSDALEVVTSAVAKCMEDEDWQTITYDSVKSEVLAEATDGRFLPLRLLSDGVRNMLAMVADMAYRAAMLNPHLGKDAAKETPGIVLIDEIDLHLHPSWQRGVVEALHRTFPNIQFIATTHSPFIIQSLRLGDLINLDNEKNPLYYNRSIEDIADLVMGIDVPHKGQRFLRMKADAEKYLRLIEDAKNAKTFDSGYLREIEDQLNELETQLKMRYSDDAAYHAFLRMNRRAALSGQEVAK</sequence>
<feature type="domain" description="ATPase AAA-type core" evidence="1">
    <location>
        <begin position="227"/>
        <end position="328"/>
    </location>
</feature>
<dbReference type="Gene3D" id="3.40.50.300">
    <property type="entry name" value="P-loop containing nucleotide triphosphate hydrolases"/>
    <property type="match status" value="1"/>
</dbReference>
<dbReference type="InterPro" id="IPR038729">
    <property type="entry name" value="Rad50/SbcC_AAA"/>
</dbReference>
<evidence type="ECO:0000313" key="3">
    <source>
        <dbReference type="EMBL" id="XCM37658.1"/>
    </source>
</evidence>
<dbReference type="GO" id="GO:0016887">
    <property type="term" value="F:ATP hydrolysis activity"/>
    <property type="evidence" value="ECO:0007669"/>
    <property type="project" value="InterPro"/>
</dbReference>
<evidence type="ECO:0000259" key="2">
    <source>
        <dbReference type="Pfam" id="PF13476"/>
    </source>
</evidence>
<organism evidence="3">
    <name type="scientific">Planktothricoides raciborskii GIHE-MW2</name>
    <dbReference type="NCBI Taxonomy" id="2792601"/>
    <lineage>
        <taxon>Bacteria</taxon>
        <taxon>Bacillati</taxon>
        <taxon>Cyanobacteriota</taxon>
        <taxon>Cyanophyceae</taxon>
        <taxon>Oscillatoriophycideae</taxon>
        <taxon>Oscillatoriales</taxon>
        <taxon>Oscillatoriaceae</taxon>
        <taxon>Planktothricoides</taxon>
    </lineage>
</organism>
<dbReference type="RefSeq" id="WP_190880177.1">
    <property type="nucleotide sequence ID" value="NZ_CP159837.1"/>
</dbReference>
<feature type="domain" description="Rad50/SbcC-type AAA" evidence="2">
    <location>
        <begin position="5"/>
        <end position="199"/>
    </location>
</feature>
<gene>
    <name evidence="3" type="ORF">ABWT76_000440</name>
</gene>
<reference evidence="3" key="1">
    <citation type="submission" date="2024-07" db="EMBL/GenBank/DDBJ databases">
        <authorList>
            <person name="Kim Y.J."/>
            <person name="Jeong J.Y."/>
        </authorList>
    </citation>
    <scope>NUCLEOTIDE SEQUENCE</scope>
    <source>
        <strain evidence="3">GIHE-MW2</strain>
    </source>
</reference>
<dbReference type="InterPro" id="IPR027417">
    <property type="entry name" value="P-loop_NTPase"/>
</dbReference>
<protein>
    <submittedName>
        <fullName evidence="3">AAA family ATPase</fullName>
    </submittedName>
</protein>
<evidence type="ECO:0000259" key="1">
    <source>
        <dbReference type="Pfam" id="PF13304"/>
    </source>
</evidence>
<name>A0AAU8JFV2_9CYAN</name>
<dbReference type="Pfam" id="PF13304">
    <property type="entry name" value="AAA_21"/>
    <property type="match status" value="1"/>
</dbReference>
<dbReference type="SUPFAM" id="SSF52540">
    <property type="entry name" value="P-loop containing nucleoside triphosphate hydrolases"/>
    <property type="match status" value="1"/>
</dbReference>
<dbReference type="GO" id="GO:0006302">
    <property type="term" value="P:double-strand break repair"/>
    <property type="evidence" value="ECO:0007669"/>
    <property type="project" value="InterPro"/>
</dbReference>
<dbReference type="InterPro" id="IPR003959">
    <property type="entry name" value="ATPase_AAA_core"/>
</dbReference>
<dbReference type="EMBL" id="CP159837">
    <property type="protein sequence ID" value="XCM37658.1"/>
    <property type="molecule type" value="Genomic_DNA"/>
</dbReference>
<proteinExistence type="predicted"/>
<dbReference type="Pfam" id="PF13476">
    <property type="entry name" value="AAA_23"/>
    <property type="match status" value="1"/>
</dbReference>
<dbReference type="GO" id="GO:0005524">
    <property type="term" value="F:ATP binding"/>
    <property type="evidence" value="ECO:0007669"/>
    <property type="project" value="InterPro"/>
</dbReference>